<dbReference type="SUPFAM" id="SSF51905">
    <property type="entry name" value="FAD/NAD(P)-binding domain"/>
    <property type="match status" value="1"/>
</dbReference>
<keyword evidence="3 4" id="KW-0560">Oxidoreductase</keyword>
<proteinExistence type="inferred from homology"/>
<evidence type="ECO:0000259" key="5">
    <source>
        <dbReference type="Pfam" id="PF01593"/>
    </source>
</evidence>
<evidence type="ECO:0000256" key="2">
    <source>
        <dbReference type="ARBA" id="ARBA00022746"/>
    </source>
</evidence>
<dbReference type="AlphaFoldDB" id="Q4JMK0"/>
<dbReference type="InterPro" id="IPR036188">
    <property type="entry name" value="FAD/NAD-bd_sf"/>
</dbReference>
<dbReference type="InterPro" id="IPR002937">
    <property type="entry name" value="Amino_oxidase"/>
</dbReference>
<dbReference type="EMBL" id="DQ068068">
    <property type="protein sequence ID" value="AAY87313.1"/>
    <property type="molecule type" value="Genomic_DNA"/>
</dbReference>
<protein>
    <submittedName>
        <fullName evidence="6">Predicted phytoene desaturase</fullName>
    </submittedName>
</protein>
<evidence type="ECO:0000256" key="4">
    <source>
        <dbReference type="RuleBase" id="RU362075"/>
    </source>
</evidence>
<sequence length="517" mass="57819">MTPAKQAQADIADNSADRSDVLVIGAGFGGIAAALRMRARGYSVTLVDRLQAIGGRAQVFERGGFRHDAGPTVITAPFLFDELFELFGEKREDHLDFRPLDPWYRFHFDDGSQFDYRATVKDTNREIERFSPADVKGYAGLLETSKRIFEVGFEKLADRPFTRFTSMMAQVPALLRLRSYRTVAGLVNSHIKHPLLRQAFSIHPLLVGGNPFTTTSIYALIHYLERRWGVFFCMGGTGRLVEQLHRLLERAGVQVELGVDIESITTSGGLASGATAIDGRHFPADRVICNGDPPTVYQQMMPGEARSKRALPEAATQYSMGLYVLFFGTKRTYEDVAHHTIWMGPRYRELLADIFDRKILADDFSLYLHRPTATDESFAPEGCDSFYVLCPVPNLLGDVDWSVEGRKLRDRIVAALERTIMPGLGESITDDFWMTPEDFLNDYRSMHGAGFSIAPIFIQSAWFRYHNRDPHIPNLYFAAAGAHPGAGMPGVLCSAKVVERLIEEEEQAGARHLARSA</sequence>
<comment type="pathway">
    <text evidence="1 4">Carotenoid biosynthesis.</text>
</comment>
<reference evidence="6" key="1">
    <citation type="journal article" date="2005" name="PLoS Biol.">
        <title>New insights into metabolic properties of marine bacteria encoding proteorhodopsins.</title>
        <authorList>
            <person name="Sabehi G."/>
            <person name="Loy A."/>
            <person name="Jung K.H."/>
            <person name="Partha R."/>
            <person name="Spudich J.L."/>
            <person name="Isaacson T."/>
            <person name="Hirschberg J."/>
            <person name="Wagner M."/>
            <person name="Beja O."/>
        </authorList>
    </citation>
    <scope>NUCLEOTIDE SEQUENCE</scope>
</reference>
<comment type="similarity">
    <text evidence="4">Belongs to the carotenoid/retinoid oxidoreductase family.</text>
</comment>
<name>Q4JMK0_9BACT</name>
<dbReference type="Pfam" id="PF01593">
    <property type="entry name" value="Amino_oxidase"/>
    <property type="match status" value="1"/>
</dbReference>
<evidence type="ECO:0000256" key="3">
    <source>
        <dbReference type="ARBA" id="ARBA00023002"/>
    </source>
</evidence>
<dbReference type="PANTHER" id="PTHR43734:SF3">
    <property type="entry name" value="B-CAROTENE KETOLASE"/>
    <property type="match status" value="1"/>
</dbReference>
<feature type="domain" description="Amine oxidase" evidence="5">
    <location>
        <begin position="29"/>
        <end position="496"/>
    </location>
</feature>
<keyword evidence="2 4" id="KW-0125">Carotenoid biosynthesis</keyword>
<dbReference type="NCBIfam" id="TIGR02734">
    <property type="entry name" value="crtI_fam"/>
    <property type="match status" value="1"/>
</dbReference>
<accession>Q4JMK0</accession>
<dbReference type="InterPro" id="IPR014105">
    <property type="entry name" value="Carotenoid/retinoid_OxRdtase"/>
</dbReference>
<evidence type="ECO:0000256" key="1">
    <source>
        <dbReference type="ARBA" id="ARBA00004829"/>
    </source>
</evidence>
<dbReference type="PANTHER" id="PTHR43734">
    <property type="entry name" value="PHYTOENE DESATURASE"/>
    <property type="match status" value="1"/>
</dbReference>
<dbReference type="GO" id="GO:0016491">
    <property type="term" value="F:oxidoreductase activity"/>
    <property type="evidence" value="ECO:0007669"/>
    <property type="project" value="UniProtKB-KW"/>
</dbReference>
<gene>
    <name evidence="6" type="primary">crtI</name>
</gene>
<evidence type="ECO:0000313" key="6">
    <source>
        <dbReference type="EMBL" id="AAY87313.1"/>
    </source>
</evidence>
<dbReference type="Gene3D" id="3.50.50.60">
    <property type="entry name" value="FAD/NAD(P)-binding domain"/>
    <property type="match status" value="2"/>
</dbReference>
<organism evidence="6">
    <name type="scientific">uncultured bacterium BAC17H8</name>
    <dbReference type="NCBI Taxonomy" id="332980"/>
    <lineage>
        <taxon>Bacteria</taxon>
        <taxon>environmental samples</taxon>
    </lineage>
</organism>
<dbReference type="GO" id="GO:0016117">
    <property type="term" value="P:carotenoid biosynthetic process"/>
    <property type="evidence" value="ECO:0007669"/>
    <property type="project" value="UniProtKB-KW"/>
</dbReference>